<name>A0A5B0DZH1_9HYPH</name>
<dbReference type="OrthoDB" id="9815163at2"/>
<dbReference type="AlphaFoldDB" id="A0A5B0DZH1"/>
<evidence type="ECO:0000313" key="2">
    <source>
        <dbReference type="EMBL" id="KAA0970609.1"/>
    </source>
</evidence>
<dbReference type="Proteomes" id="UP000324738">
    <property type="component" value="Unassembled WGS sequence"/>
</dbReference>
<keyword evidence="3" id="KW-1185">Reference proteome</keyword>
<dbReference type="InterPro" id="IPR038694">
    <property type="entry name" value="DUF427_sf"/>
</dbReference>
<dbReference type="RefSeq" id="WP_149299739.1">
    <property type="nucleotide sequence ID" value="NZ_VTWH01000002.1"/>
</dbReference>
<organism evidence="2 3">
    <name type="scientific">Aureimonas fodinaquatilis</name>
    <dbReference type="NCBI Taxonomy" id="2565783"/>
    <lineage>
        <taxon>Bacteria</taxon>
        <taxon>Pseudomonadati</taxon>
        <taxon>Pseudomonadota</taxon>
        <taxon>Alphaproteobacteria</taxon>
        <taxon>Hyphomicrobiales</taxon>
        <taxon>Aurantimonadaceae</taxon>
        <taxon>Aureimonas</taxon>
    </lineage>
</organism>
<dbReference type="EMBL" id="VTWH01000002">
    <property type="protein sequence ID" value="KAA0970609.1"/>
    <property type="molecule type" value="Genomic_DNA"/>
</dbReference>
<evidence type="ECO:0000259" key="1">
    <source>
        <dbReference type="Pfam" id="PF04248"/>
    </source>
</evidence>
<dbReference type="Gene3D" id="2.170.150.40">
    <property type="entry name" value="Domain of unknown function (DUF427)"/>
    <property type="match status" value="1"/>
</dbReference>
<evidence type="ECO:0000313" key="3">
    <source>
        <dbReference type="Proteomes" id="UP000324738"/>
    </source>
</evidence>
<sequence>MDRDQLRIEVEHRPVVVKHHDAVIASSEHALLVHGQRETPIYYLPSADVYFEQMARTDAVEDFQYYSVTASGGGVERAAWLVADGCGATLRLVDYVGFDPDKLHIIAG</sequence>
<feature type="domain" description="DUF427" evidence="1">
    <location>
        <begin position="15"/>
        <end position="100"/>
    </location>
</feature>
<dbReference type="Pfam" id="PF04248">
    <property type="entry name" value="NTP_transf_9"/>
    <property type="match status" value="1"/>
</dbReference>
<accession>A0A5B0DZH1</accession>
<protein>
    <submittedName>
        <fullName evidence="2">DUF427 domain-containing protein</fullName>
    </submittedName>
</protein>
<dbReference type="InterPro" id="IPR007361">
    <property type="entry name" value="DUF427"/>
</dbReference>
<proteinExistence type="predicted"/>
<gene>
    <name evidence="2" type="ORF">FPY71_08915</name>
</gene>
<reference evidence="2 3" key="1">
    <citation type="submission" date="2019-08" db="EMBL/GenBank/DDBJ databases">
        <title>Aureimonas fodiniaquatilis sp. nov., isolated from a coal mine wastewater.</title>
        <authorList>
            <person name="Kim W."/>
        </authorList>
    </citation>
    <scope>NUCLEOTIDE SEQUENCE [LARGE SCALE GENOMIC DNA]</scope>
    <source>
        <strain evidence="2 3">CAU 1482</strain>
    </source>
</reference>
<comment type="caution">
    <text evidence="2">The sequence shown here is derived from an EMBL/GenBank/DDBJ whole genome shotgun (WGS) entry which is preliminary data.</text>
</comment>